<accession>A0A7C8ID13</accession>
<keyword evidence="2" id="KW-1185">Reference proteome</keyword>
<dbReference type="AlphaFoldDB" id="A0A7C8ID13"/>
<name>A0A7C8ID13_9PLEO</name>
<dbReference type="Gene3D" id="3.40.630.30">
    <property type="match status" value="1"/>
</dbReference>
<evidence type="ECO:0000313" key="2">
    <source>
        <dbReference type="Proteomes" id="UP000481861"/>
    </source>
</evidence>
<dbReference type="EMBL" id="JAADJZ010000003">
    <property type="protein sequence ID" value="KAF2876597.1"/>
    <property type="molecule type" value="Genomic_DNA"/>
</dbReference>
<evidence type="ECO:0000313" key="1">
    <source>
        <dbReference type="EMBL" id="KAF2876597.1"/>
    </source>
</evidence>
<sequence>MLHRTSTTGFMSYIVLHDHQPPSGLRARPHHQLLHLIWHRPYVALTRSTCFILDDGTGIAVGRLPHRHALHHRLRPALERRVSTDCRSEAGPPTGSDY</sequence>
<protein>
    <submittedName>
        <fullName evidence="1">Uncharacterized protein</fullName>
    </submittedName>
</protein>
<reference evidence="1 2" key="1">
    <citation type="submission" date="2020-01" db="EMBL/GenBank/DDBJ databases">
        <authorList>
            <consortium name="DOE Joint Genome Institute"/>
            <person name="Haridas S."/>
            <person name="Albert R."/>
            <person name="Binder M."/>
            <person name="Bloem J."/>
            <person name="Labutti K."/>
            <person name="Salamov A."/>
            <person name="Andreopoulos B."/>
            <person name="Baker S.E."/>
            <person name="Barry K."/>
            <person name="Bills G."/>
            <person name="Bluhm B.H."/>
            <person name="Cannon C."/>
            <person name="Castanera R."/>
            <person name="Culley D.E."/>
            <person name="Daum C."/>
            <person name="Ezra D."/>
            <person name="Gonzalez J.B."/>
            <person name="Henrissat B."/>
            <person name="Kuo A."/>
            <person name="Liang C."/>
            <person name="Lipzen A."/>
            <person name="Lutzoni F."/>
            <person name="Magnuson J."/>
            <person name="Mondo S."/>
            <person name="Nolan M."/>
            <person name="Ohm R."/>
            <person name="Pangilinan J."/>
            <person name="Park H.-J.H."/>
            <person name="Ramirez L."/>
            <person name="Alfaro M."/>
            <person name="Sun H."/>
            <person name="Tritt A."/>
            <person name="Yoshinaga Y."/>
            <person name="Zwiers L.-H.L."/>
            <person name="Turgeon B.G."/>
            <person name="Goodwin S.B."/>
            <person name="Spatafora J.W."/>
            <person name="Crous P.W."/>
            <person name="Grigoriev I.V."/>
        </authorList>
    </citation>
    <scope>NUCLEOTIDE SEQUENCE [LARGE SCALE GENOMIC DNA]</scope>
    <source>
        <strain evidence="1 2">CBS 611.86</strain>
    </source>
</reference>
<gene>
    <name evidence="1" type="ORF">BDV95DRAFT_561163</name>
</gene>
<proteinExistence type="predicted"/>
<organism evidence="1 2">
    <name type="scientific">Massariosphaeria phaeospora</name>
    <dbReference type="NCBI Taxonomy" id="100035"/>
    <lineage>
        <taxon>Eukaryota</taxon>
        <taxon>Fungi</taxon>
        <taxon>Dikarya</taxon>
        <taxon>Ascomycota</taxon>
        <taxon>Pezizomycotina</taxon>
        <taxon>Dothideomycetes</taxon>
        <taxon>Pleosporomycetidae</taxon>
        <taxon>Pleosporales</taxon>
        <taxon>Pleosporales incertae sedis</taxon>
        <taxon>Massariosphaeria</taxon>
    </lineage>
</organism>
<dbReference type="Proteomes" id="UP000481861">
    <property type="component" value="Unassembled WGS sequence"/>
</dbReference>
<dbReference type="OrthoDB" id="64477at2759"/>
<comment type="caution">
    <text evidence="1">The sequence shown here is derived from an EMBL/GenBank/DDBJ whole genome shotgun (WGS) entry which is preliminary data.</text>
</comment>